<dbReference type="WBParaSite" id="PS1159_v2.g14446.t1">
    <property type="protein sequence ID" value="PS1159_v2.g14446.t1"/>
    <property type="gene ID" value="PS1159_v2.g14446"/>
</dbReference>
<proteinExistence type="predicted"/>
<dbReference type="Proteomes" id="UP000887580">
    <property type="component" value="Unplaced"/>
</dbReference>
<sequence length="512" mass="58710">MFLTVITLILSSIFIFYCAAVYNASYWKRRGIVGPKSKNPITNQIYELINAKYPNCFAIRDWTKQFGKVYGVLEGWNKVLIIADHKMAHEMFVKKFEYFHGRKSNPLVGNVDKNKRVHVFAARGARWKRLRTITNPSFTINNLKQILPVIDDSCNIMVLHLDKAYNIGKAFNIHPYFHELTLDIIYRISMGQKGTKQFENPNIDLVKAIFANFGLGPFSKGAHIFPALSQMLRVIMMTLAFIKKNPFRQMVEKLYIAVEERKKERADINYSKSDGPLDFIDMFIDATDENVEDGAYDKSGMKVSKKMTTDEIVAQCMVFLLAGFDTTANTLATTTWLLAKHPKIQEQLTEEIEDICTTDEITYEQINELRLCDAIMKEALRLYPIASFAASRECMKGTILGEIPIEKGTYVVVDVLSLHYDKKIWGENADEFYPGRFFDFTTEQQMAYYPFGGGPRICIGMRLAYLEEKLALVKILKKYRIVATNETEKELKMIGATVLNPESVTVKLVKRH</sequence>
<name>A0AC35F722_9BILA</name>
<organism evidence="1 2">
    <name type="scientific">Panagrolaimus sp. PS1159</name>
    <dbReference type="NCBI Taxonomy" id="55785"/>
    <lineage>
        <taxon>Eukaryota</taxon>
        <taxon>Metazoa</taxon>
        <taxon>Ecdysozoa</taxon>
        <taxon>Nematoda</taxon>
        <taxon>Chromadorea</taxon>
        <taxon>Rhabditida</taxon>
        <taxon>Tylenchina</taxon>
        <taxon>Panagrolaimomorpha</taxon>
        <taxon>Panagrolaimoidea</taxon>
        <taxon>Panagrolaimidae</taxon>
        <taxon>Panagrolaimus</taxon>
    </lineage>
</organism>
<evidence type="ECO:0000313" key="2">
    <source>
        <dbReference type="WBParaSite" id="PS1159_v2.g14446.t1"/>
    </source>
</evidence>
<evidence type="ECO:0000313" key="1">
    <source>
        <dbReference type="Proteomes" id="UP000887580"/>
    </source>
</evidence>
<reference evidence="2" key="1">
    <citation type="submission" date="2022-11" db="UniProtKB">
        <authorList>
            <consortium name="WormBaseParasite"/>
        </authorList>
    </citation>
    <scope>IDENTIFICATION</scope>
</reference>
<protein>
    <submittedName>
        <fullName evidence="2">Cytochrome P450</fullName>
    </submittedName>
</protein>
<accession>A0AC35F722</accession>